<dbReference type="SMART" id="SM00382">
    <property type="entry name" value="AAA"/>
    <property type="match status" value="1"/>
</dbReference>
<dbReference type="Pfam" id="PF00005">
    <property type="entry name" value="ABC_tran"/>
    <property type="match status" value="1"/>
</dbReference>
<evidence type="ECO:0000256" key="3">
    <source>
        <dbReference type="ARBA" id="ARBA00022741"/>
    </source>
</evidence>
<dbReference type="PROSITE" id="PS50893">
    <property type="entry name" value="ABC_TRANSPORTER_2"/>
    <property type="match status" value="1"/>
</dbReference>
<dbReference type="Gene3D" id="3.40.50.300">
    <property type="entry name" value="P-loop containing nucleotide triphosphate hydrolases"/>
    <property type="match status" value="1"/>
</dbReference>
<evidence type="ECO:0000256" key="4">
    <source>
        <dbReference type="ARBA" id="ARBA00022840"/>
    </source>
</evidence>
<gene>
    <name evidence="8" type="ORF">HL667_18520</name>
</gene>
<protein>
    <submittedName>
        <fullName evidence="8">ABC transporter ATP-binding protein</fullName>
    </submittedName>
</protein>
<evidence type="ECO:0000256" key="5">
    <source>
        <dbReference type="ARBA" id="ARBA00022970"/>
    </source>
</evidence>
<dbReference type="PROSITE" id="PS00211">
    <property type="entry name" value="ABC_TRANSPORTER_1"/>
    <property type="match status" value="1"/>
</dbReference>
<comment type="function">
    <text evidence="6">Involved in beta-(1--&gt;2)glucan export. Transmembrane domains (TMD) form a pore in the inner membrane and the ATP-binding domain (NBD) is responsible for energy generation.</text>
</comment>
<evidence type="ECO:0000313" key="8">
    <source>
        <dbReference type="EMBL" id="NPU67005.1"/>
    </source>
</evidence>
<keyword evidence="5" id="KW-0029">Amino-acid transport</keyword>
<dbReference type="InterPro" id="IPR003593">
    <property type="entry name" value="AAA+_ATPase"/>
</dbReference>
<dbReference type="PANTHER" id="PTHR43820">
    <property type="entry name" value="HIGH-AFFINITY BRANCHED-CHAIN AMINO ACID TRANSPORT ATP-BINDING PROTEIN LIVF"/>
    <property type="match status" value="1"/>
</dbReference>
<organism evidence="8 9">
    <name type="scientific">Bradyrhizobium aeschynomenes</name>
    <dbReference type="NCBI Taxonomy" id="2734909"/>
    <lineage>
        <taxon>Bacteria</taxon>
        <taxon>Pseudomonadati</taxon>
        <taxon>Pseudomonadota</taxon>
        <taxon>Alphaproteobacteria</taxon>
        <taxon>Hyphomicrobiales</taxon>
        <taxon>Nitrobacteraceae</taxon>
        <taxon>Bradyrhizobium</taxon>
    </lineage>
</organism>
<evidence type="ECO:0000256" key="1">
    <source>
        <dbReference type="ARBA" id="ARBA00005417"/>
    </source>
</evidence>
<keyword evidence="4 8" id="KW-0067">ATP-binding</keyword>
<evidence type="ECO:0000256" key="2">
    <source>
        <dbReference type="ARBA" id="ARBA00022448"/>
    </source>
</evidence>
<evidence type="ECO:0000256" key="6">
    <source>
        <dbReference type="ARBA" id="ARBA00024722"/>
    </source>
</evidence>
<keyword evidence="2" id="KW-0813">Transport</keyword>
<dbReference type="GO" id="GO:0005524">
    <property type="term" value="F:ATP binding"/>
    <property type="evidence" value="ECO:0007669"/>
    <property type="project" value="UniProtKB-KW"/>
</dbReference>
<sequence>MSTMLEVKELASGYGSSEVISNVGFALAKAETLAIVGKNGMGKTSLLKAILGFLPAWRGSVRLAGKDVTRVAPHLKRKMGLVYVPQEHALFQDLSVRDNLRLGLLSDKDIDARFEQVGGWFPVLTKRLGQRAGTLSGGEQKMLIVARALMAKPDVLLLDEVTEGLQPSVVDRLSEVLVRVRREIGTSMIVVEQHLPFALSISDRYLVFKRGEIVDAATVDADAAARIDEHMRI</sequence>
<dbReference type="RefSeq" id="WP_172112090.1">
    <property type="nucleotide sequence ID" value="NZ_JABFDN010000005.1"/>
</dbReference>
<proteinExistence type="inferred from homology"/>
<comment type="caution">
    <text evidence="8">The sequence shown here is derived from an EMBL/GenBank/DDBJ whole genome shotgun (WGS) entry which is preliminary data.</text>
</comment>
<dbReference type="InterPro" id="IPR027417">
    <property type="entry name" value="P-loop_NTPase"/>
</dbReference>
<reference evidence="8" key="1">
    <citation type="submission" date="2020-05" db="EMBL/GenBank/DDBJ databases">
        <title>Nod-independent and nitrogen-fixing Bradyrhizobium aeschynomene sp. nov. isolated from nodules of Aeschynomene indica.</title>
        <authorList>
            <person name="Zhang Z."/>
        </authorList>
    </citation>
    <scope>NUCLEOTIDE SEQUENCE</scope>
    <source>
        <strain evidence="8">83012</strain>
    </source>
</reference>
<name>A0ABX2CH08_9BRAD</name>
<accession>A0ABX2CH08</accession>
<dbReference type="CDD" id="cd03224">
    <property type="entry name" value="ABC_TM1139_LivF_branched"/>
    <property type="match status" value="1"/>
</dbReference>
<dbReference type="PANTHER" id="PTHR43820:SF4">
    <property type="entry name" value="HIGH-AFFINITY BRANCHED-CHAIN AMINO ACID TRANSPORT ATP-BINDING PROTEIN LIVF"/>
    <property type="match status" value="1"/>
</dbReference>
<evidence type="ECO:0000259" key="7">
    <source>
        <dbReference type="PROSITE" id="PS50893"/>
    </source>
</evidence>
<dbReference type="Proteomes" id="UP000886476">
    <property type="component" value="Unassembled WGS sequence"/>
</dbReference>
<keyword evidence="9" id="KW-1185">Reference proteome</keyword>
<dbReference type="InterPro" id="IPR003439">
    <property type="entry name" value="ABC_transporter-like_ATP-bd"/>
</dbReference>
<comment type="similarity">
    <text evidence="1">Belongs to the ABC transporter superfamily.</text>
</comment>
<evidence type="ECO:0000313" key="9">
    <source>
        <dbReference type="Proteomes" id="UP000886476"/>
    </source>
</evidence>
<dbReference type="InterPro" id="IPR052156">
    <property type="entry name" value="BCAA_Transport_ATP-bd_LivF"/>
</dbReference>
<keyword evidence="3" id="KW-0547">Nucleotide-binding</keyword>
<dbReference type="SUPFAM" id="SSF52540">
    <property type="entry name" value="P-loop containing nucleoside triphosphate hydrolases"/>
    <property type="match status" value="1"/>
</dbReference>
<dbReference type="InterPro" id="IPR017871">
    <property type="entry name" value="ABC_transporter-like_CS"/>
</dbReference>
<dbReference type="EMBL" id="JABFDN010000005">
    <property type="protein sequence ID" value="NPU67005.1"/>
    <property type="molecule type" value="Genomic_DNA"/>
</dbReference>
<feature type="domain" description="ABC transporter" evidence="7">
    <location>
        <begin position="5"/>
        <end position="233"/>
    </location>
</feature>